<feature type="non-terminal residue" evidence="1">
    <location>
        <position position="97"/>
    </location>
</feature>
<gene>
    <name evidence="1" type="ORF">AGERDE_LOCUS12361</name>
</gene>
<dbReference type="EMBL" id="CAJVPL010008222">
    <property type="protein sequence ID" value="CAG8673427.1"/>
    <property type="molecule type" value="Genomic_DNA"/>
</dbReference>
<organism evidence="1 2">
    <name type="scientific">Ambispora gerdemannii</name>
    <dbReference type="NCBI Taxonomy" id="144530"/>
    <lineage>
        <taxon>Eukaryota</taxon>
        <taxon>Fungi</taxon>
        <taxon>Fungi incertae sedis</taxon>
        <taxon>Mucoromycota</taxon>
        <taxon>Glomeromycotina</taxon>
        <taxon>Glomeromycetes</taxon>
        <taxon>Archaeosporales</taxon>
        <taxon>Ambisporaceae</taxon>
        <taxon>Ambispora</taxon>
    </lineage>
</organism>
<dbReference type="OrthoDB" id="2421639at2759"/>
<protein>
    <submittedName>
        <fullName evidence="1">10812_t:CDS:1</fullName>
    </submittedName>
</protein>
<dbReference type="AlphaFoldDB" id="A0A9N9EFZ8"/>
<evidence type="ECO:0000313" key="2">
    <source>
        <dbReference type="Proteomes" id="UP000789831"/>
    </source>
</evidence>
<evidence type="ECO:0000313" key="1">
    <source>
        <dbReference type="EMBL" id="CAG8673427.1"/>
    </source>
</evidence>
<proteinExistence type="predicted"/>
<reference evidence="1" key="1">
    <citation type="submission" date="2021-06" db="EMBL/GenBank/DDBJ databases">
        <authorList>
            <person name="Kallberg Y."/>
            <person name="Tangrot J."/>
            <person name="Rosling A."/>
        </authorList>
    </citation>
    <scope>NUCLEOTIDE SEQUENCE</scope>
    <source>
        <strain evidence="1">MT106</strain>
    </source>
</reference>
<sequence length="97" mass="11241">MATFSVCNSCAEKDRKKKQHKIRSANTKNIQSLASDDDTSKIMSKDNEDSLLYNVCDLEELVSINFRNSEEKDNYVEFSVMVELEKELFYEEILSSE</sequence>
<dbReference type="Proteomes" id="UP000789831">
    <property type="component" value="Unassembled WGS sequence"/>
</dbReference>
<name>A0A9N9EFZ8_9GLOM</name>
<keyword evidence="2" id="KW-1185">Reference proteome</keyword>
<comment type="caution">
    <text evidence="1">The sequence shown here is derived from an EMBL/GenBank/DDBJ whole genome shotgun (WGS) entry which is preliminary data.</text>
</comment>
<accession>A0A9N9EFZ8</accession>